<name>A0AAV2KBY6_KNICA</name>
<dbReference type="AlphaFoldDB" id="A0AAV2KBY6"/>
<keyword evidence="2" id="KW-1185">Reference proteome</keyword>
<sequence length="73" mass="7839">MDLRLDTLRSEDVLHILGAVAYLSLHLRDPSFPGALGATTMDRSLPRLIPHMAEARGGQGRLVAGAFSIAITK</sequence>
<proteinExistence type="predicted"/>
<evidence type="ECO:0000313" key="2">
    <source>
        <dbReference type="Proteomes" id="UP001497482"/>
    </source>
</evidence>
<protein>
    <submittedName>
        <fullName evidence="1">Uncharacterized protein</fullName>
    </submittedName>
</protein>
<dbReference type="EMBL" id="OZ035839">
    <property type="protein sequence ID" value="CAL1586555.1"/>
    <property type="molecule type" value="Genomic_DNA"/>
</dbReference>
<accession>A0AAV2KBY6</accession>
<dbReference type="Proteomes" id="UP001497482">
    <property type="component" value="Chromosome 17"/>
</dbReference>
<reference evidence="1 2" key="1">
    <citation type="submission" date="2024-04" db="EMBL/GenBank/DDBJ databases">
        <authorList>
            <person name="Waldvogel A.-M."/>
            <person name="Schoenle A."/>
        </authorList>
    </citation>
    <scope>NUCLEOTIDE SEQUENCE [LARGE SCALE GENOMIC DNA]</scope>
</reference>
<evidence type="ECO:0000313" key="1">
    <source>
        <dbReference type="EMBL" id="CAL1586555.1"/>
    </source>
</evidence>
<gene>
    <name evidence="1" type="ORF">KC01_LOCUS16596</name>
</gene>
<organism evidence="1 2">
    <name type="scientific">Knipowitschia caucasica</name>
    <name type="common">Caucasian dwarf goby</name>
    <name type="synonym">Pomatoschistus caucasicus</name>
    <dbReference type="NCBI Taxonomy" id="637954"/>
    <lineage>
        <taxon>Eukaryota</taxon>
        <taxon>Metazoa</taxon>
        <taxon>Chordata</taxon>
        <taxon>Craniata</taxon>
        <taxon>Vertebrata</taxon>
        <taxon>Euteleostomi</taxon>
        <taxon>Actinopterygii</taxon>
        <taxon>Neopterygii</taxon>
        <taxon>Teleostei</taxon>
        <taxon>Neoteleostei</taxon>
        <taxon>Acanthomorphata</taxon>
        <taxon>Gobiaria</taxon>
        <taxon>Gobiiformes</taxon>
        <taxon>Gobioidei</taxon>
        <taxon>Gobiidae</taxon>
        <taxon>Gobiinae</taxon>
        <taxon>Knipowitschia</taxon>
    </lineage>
</organism>